<name>A0ABY2SLT1_9HYPH</name>
<gene>
    <name evidence="4" type="ORF">FCN80_09070</name>
</gene>
<evidence type="ECO:0000256" key="1">
    <source>
        <dbReference type="ARBA" id="ARBA00022679"/>
    </source>
</evidence>
<dbReference type="RefSeq" id="WP_136989839.1">
    <property type="nucleotide sequence ID" value="NZ_SZPQ01000010.1"/>
</dbReference>
<organism evidence="4 5">
    <name type="scientific">Martelella alba</name>
    <dbReference type="NCBI Taxonomy" id="2590451"/>
    <lineage>
        <taxon>Bacteria</taxon>
        <taxon>Pseudomonadati</taxon>
        <taxon>Pseudomonadota</taxon>
        <taxon>Alphaproteobacteria</taxon>
        <taxon>Hyphomicrobiales</taxon>
        <taxon>Aurantimonadaceae</taxon>
        <taxon>Martelella</taxon>
    </lineage>
</organism>
<dbReference type="PANTHER" id="PTHR43877">
    <property type="entry name" value="AMINOALKYLPHOSPHONATE N-ACETYLTRANSFERASE-RELATED-RELATED"/>
    <property type="match status" value="1"/>
</dbReference>
<dbReference type="InterPro" id="IPR016181">
    <property type="entry name" value="Acyl_CoA_acyltransferase"/>
</dbReference>
<dbReference type="Gene3D" id="3.40.630.30">
    <property type="match status" value="1"/>
</dbReference>
<dbReference type="CDD" id="cd04301">
    <property type="entry name" value="NAT_SF"/>
    <property type="match status" value="1"/>
</dbReference>
<evidence type="ECO:0000313" key="4">
    <source>
        <dbReference type="EMBL" id="TKI06734.1"/>
    </source>
</evidence>
<evidence type="ECO:0000256" key="2">
    <source>
        <dbReference type="ARBA" id="ARBA00023315"/>
    </source>
</evidence>
<reference evidence="4 5" key="1">
    <citation type="submission" date="2019-04" db="EMBL/GenBank/DDBJ databases">
        <authorList>
            <person name="Li M."/>
            <person name="Gao C."/>
        </authorList>
    </citation>
    <scope>NUCLEOTIDE SEQUENCE [LARGE SCALE GENOMIC DNA]</scope>
    <source>
        <strain evidence="4 5">BGMRC 2031</strain>
    </source>
</reference>
<feature type="domain" description="N-acetyltransferase" evidence="3">
    <location>
        <begin position="7"/>
        <end position="150"/>
    </location>
</feature>
<sequence length="150" mass="17703">MPANSEIIIRPIAPNDKDAWKQLWRRYLRFYSTIRDDALYEATFQRLADDSYPDMFAFVAEYRGQLVGLVNCIIHDHGWYQDRVVYLQDLFVEESARGRGIGRQLIEKVYERADRTGKASVYWMTQTSNKTAMALYDKVAIKTDFIIYQR</sequence>
<protein>
    <submittedName>
        <fullName evidence="4">GNAT family N-acetyltransferase</fullName>
    </submittedName>
</protein>
<comment type="caution">
    <text evidence="4">The sequence shown here is derived from an EMBL/GenBank/DDBJ whole genome shotgun (WGS) entry which is preliminary data.</text>
</comment>
<evidence type="ECO:0000313" key="5">
    <source>
        <dbReference type="Proteomes" id="UP000305202"/>
    </source>
</evidence>
<keyword evidence="5" id="KW-1185">Reference proteome</keyword>
<dbReference type="Proteomes" id="UP000305202">
    <property type="component" value="Unassembled WGS sequence"/>
</dbReference>
<dbReference type="InterPro" id="IPR000182">
    <property type="entry name" value="GNAT_dom"/>
</dbReference>
<dbReference type="Pfam" id="PF00583">
    <property type="entry name" value="Acetyltransf_1"/>
    <property type="match status" value="1"/>
</dbReference>
<dbReference type="PROSITE" id="PS51186">
    <property type="entry name" value="GNAT"/>
    <property type="match status" value="1"/>
</dbReference>
<proteinExistence type="predicted"/>
<keyword evidence="2" id="KW-0012">Acyltransferase</keyword>
<dbReference type="InterPro" id="IPR050832">
    <property type="entry name" value="Bact_Acetyltransf"/>
</dbReference>
<dbReference type="SUPFAM" id="SSF55729">
    <property type="entry name" value="Acyl-CoA N-acyltransferases (Nat)"/>
    <property type="match status" value="1"/>
</dbReference>
<dbReference type="EMBL" id="SZPQ01000010">
    <property type="protein sequence ID" value="TKI06734.1"/>
    <property type="molecule type" value="Genomic_DNA"/>
</dbReference>
<accession>A0ABY2SLT1</accession>
<keyword evidence="1" id="KW-0808">Transferase</keyword>
<evidence type="ECO:0000259" key="3">
    <source>
        <dbReference type="PROSITE" id="PS51186"/>
    </source>
</evidence>